<feature type="transmembrane region" description="Helical" evidence="1">
    <location>
        <begin position="12"/>
        <end position="30"/>
    </location>
</feature>
<keyword evidence="2" id="KW-1185">Reference proteome</keyword>
<keyword evidence="1" id="KW-1133">Transmembrane helix</keyword>
<sequence length="110" mass="12631">MQSLEDNTKKERIRILAVCLVSLIPCPWYLCMYKLNLTIDANVQDTTTSIIISALFNTSLTILQCIEEICLIIISEDFRLMTKNQFIKTNTTTKVSTNIITVKQNSQQRK</sequence>
<organism evidence="2 3">
    <name type="scientific">Meloidogyne floridensis</name>
    <dbReference type="NCBI Taxonomy" id="298350"/>
    <lineage>
        <taxon>Eukaryota</taxon>
        <taxon>Metazoa</taxon>
        <taxon>Ecdysozoa</taxon>
        <taxon>Nematoda</taxon>
        <taxon>Chromadorea</taxon>
        <taxon>Rhabditida</taxon>
        <taxon>Tylenchina</taxon>
        <taxon>Tylenchomorpha</taxon>
        <taxon>Tylenchoidea</taxon>
        <taxon>Meloidogynidae</taxon>
        <taxon>Meloidogyninae</taxon>
        <taxon>Meloidogyne</taxon>
    </lineage>
</organism>
<evidence type="ECO:0000256" key="1">
    <source>
        <dbReference type="SAM" id="Phobius"/>
    </source>
</evidence>
<feature type="transmembrane region" description="Helical" evidence="1">
    <location>
        <begin position="50"/>
        <end position="74"/>
    </location>
</feature>
<dbReference type="AlphaFoldDB" id="A0A915NGG3"/>
<dbReference type="Proteomes" id="UP000887560">
    <property type="component" value="Unplaced"/>
</dbReference>
<protein>
    <submittedName>
        <fullName evidence="3">G-protein coupled receptors family 1 profile domain-containing protein</fullName>
    </submittedName>
</protein>
<accession>A0A915NGG3</accession>
<dbReference type="WBParaSite" id="scf7180000416724.g616">
    <property type="protein sequence ID" value="scf7180000416724.g616"/>
    <property type="gene ID" value="scf7180000416724.g616"/>
</dbReference>
<keyword evidence="1" id="KW-0472">Membrane</keyword>
<evidence type="ECO:0000313" key="2">
    <source>
        <dbReference type="Proteomes" id="UP000887560"/>
    </source>
</evidence>
<proteinExistence type="predicted"/>
<evidence type="ECO:0000313" key="3">
    <source>
        <dbReference type="WBParaSite" id="scf7180000416724.g616"/>
    </source>
</evidence>
<name>A0A915NGG3_9BILA</name>
<reference evidence="3" key="1">
    <citation type="submission" date="2022-11" db="UniProtKB">
        <authorList>
            <consortium name="WormBaseParasite"/>
        </authorList>
    </citation>
    <scope>IDENTIFICATION</scope>
</reference>
<keyword evidence="1" id="KW-0812">Transmembrane</keyword>